<dbReference type="OrthoDB" id="662887at2"/>
<dbReference type="HOGENOM" id="CLU_567099_0_0_10"/>
<reference evidence="1 2" key="1">
    <citation type="submission" date="2011-04" db="EMBL/GenBank/DDBJ databases">
        <title>The Genome Sequence of Dysgonomonas mossii DSM 22836.</title>
        <authorList>
            <consortium name="The Broad Institute Genome Sequencing Platform"/>
            <person name="Earl A."/>
            <person name="Ward D."/>
            <person name="Feldgarden M."/>
            <person name="Gevers D."/>
            <person name="Pudlo N."/>
            <person name="Martens E."/>
            <person name="Allen-Vercoe E."/>
            <person name="Young S.K."/>
            <person name="Zeng Q."/>
            <person name="Gargeya S."/>
            <person name="Fitzgerald M."/>
            <person name="Haas B."/>
            <person name="Abouelleil A."/>
            <person name="Alvarado L."/>
            <person name="Arachchi H.M."/>
            <person name="Berlin A."/>
            <person name="Brown A."/>
            <person name="Chapman S.B."/>
            <person name="Chen Z."/>
            <person name="Dunbar C."/>
            <person name="Freedman E."/>
            <person name="Gearin G."/>
            <person name="Gellesch M."/>
            <person name="Goldberg J."/>
            <person name="Griggs A."/>
            <person name="Gujja S."/>
            <person name="Heiman D."/>
            <person name="Howarth C."/>
            <person name="Larson L."/>
            <person name="Lui A."/>
            <person name="MacDonald P.J.P."/>
            <person name="Mehta T."/>
            <person name="Montmayeur A."/>
            <person name="Murphy C."/>
            <person name="Neiman D."/>
            <person name="Pearson M."/>
            <person name="Priest M."/>
            <person name="Roberts A."/>
            <person name="Saif S."/>
            <person name="Shea T."/>
            <person name="Shenoy N."/>
            <person name="Sisk P."/>
            <person name="Stolte C."/>
            <person name="Sykes S."/>
            <person name="Yandava C."/>
            <person name="Wortman J."/>
            <person name="Nusbaum C."/>
            <person name="Birren B."/>
        </authorList>
    </citation>
    <scope>NUCLEOTIDE SEQUENCE [LARGE SCALE GENOMIC DNA]</scope>
    <source>
        <strain evidence="1 2">DSM 22836</strain>
    </source>
</reference>
<evidence type="ECO:0008006" key="3">
    <source>
        <dbReference type="Google" id="ProtNLM"/>
    </source>
</evidence>
<keyword evidence="2" id="KW-1185">Reference proteome</keyword>
<dbReference type="AlphaFoldDB" id="F8WWJ5"/>
<dbReference type="RefSeq" id="WP_006841577.1">
    <property type="nucleotide sequence ID" value="NZ_AQWJ01000001.1"/>
</dbReference>
<dbReference type="eggNOG" id="ENOG5032Z8J">
    <property type="taxonomic scope" value="Bacteria"/>
</dbReference>
<proteinExistence type="predicted"/>
<dbReference type="GeneID" id="78080894"/>
<dbReference type="Proteomes" id="UP000006420">
    <property type="component" value="Unassembled WGS sequence"/>
</dbReference>
<name>F8WWJ5_9BACT</name>
<protein>
    <recommendedName>
        <fullName evidence="3">ApeA N-terminal domain-containing protein</fullName>
    </recommendedName>
</protein>
<sequence>MLEPDRLVINFIKQLEDEKNVYKLATTIPNLFIDSSFSIQDNGNYLLRFELQEQDKSKGLDIDYFFTRPFILLSRGQKISVQNYDIVKAKHHNGKYPQKFAVECKAFKGDVDTKDSLWIQSKQTAYVKFDKDKFEPYKLGVLFDLTTNQKDNGSYNAINLKVDGVDLVFYYVLIDSKNGYYIFKPNGVIDYAKFRKIIDAIMVAFGLLSGYYMAETIYFVAQKSKGVESLTYRYENVNKVINSGSPIISTGIYENIPNEKLQLTSFQFNNLVKLLYKHEEYKRSAFLLIEAGNINGLSKATLGAVALETITGTIGDKLASKVIIEDKDTINSIRYKLKKTLKEFSSQIKQQQHDKLKIKLENINNIPNADKLSEAFKLIGINLDEEELYCIKCRNLFLHGRLPKPPRDMNLSNLSENELLDVVSNRLVMLSAMLLLKLANYGGYVIDKGLTQVIKWRMVRSCEPVKNGNFFRYIDRANDND</sequence>
<gene>
    <name evidence="1" type="ORF">HMPREF9456_00203</name>
</gene>
<comment type="caution">
    <text evidence="1">The sequence shown here is derived from an EMBL/GenBank/DDBJ whole genome shotgun (WGS) entry which is preliminary data.</text>
</comment>
<accession>F8WWJ5</accession>
<organism evidence="1 2">
    <name type="scientific">Dysgonomonas mossii DSM 22836</name>
    <dbReference type="NCBI Taxonomy" id="742767"/>
    <lineage>
        <taxon>Bacteria</taxon>
        <taxon>Pseudomonadati</taxon>
        <taxon>Bacteroidota</taxon>
        <taxon>Bacteroidia</taxon>
        <taxon>Bacteroidales</taxon>
        <taxon>Dysgonomonadaceae</taxon>
        <taxon>Dysgonomonas</taxon>
    </lineage>
</organism>
<evidence type="ECO:0000313" key="1">
    <source>
        <dbReference type="EMBL" id="EGK06329.1"/>
    </source>
</evidence>
<dbReference type="EMBL" id="ADLW01000001">
    <property type="protein sequence ID" value="EGK06329.1"/>
    <property type="molecule type" value="Genomic_DNA"/>
</dbReference>
<evidence type="ECO:0000313" key="2">
    <source>
        <dbReference type="Proteomes" id="UP000006420"/>
    </source>
</evidence>